<dbReference type="Pfam" id="PF00999">
    <property type="entry name" value="Na_H_Exchanger"/>
    <property type="match status" value="1"/>
</dbReference>
<keyword evidence="5 7" id="KW-1133">Transmembrane helix</keyword>
<reference evidence="9" key="1">
    <citation type="journal article" date="2014" name="Int. J. Syst. Evol. Microbiol.">
        <title>Complete genome of a new Firmicutes species belonging to the dominant human colonic microbiota ('Ruminococcus bicirculans') reveals two chromosomes and a selective capacity to utilize plant glucans.</title>
        <authorList>
            <consortium name="NISC Comparative Sequencing Program"/>
            <person name="Wegmann U."/>
            <person name="Louis P."/>
            <person name="Goesmann A."/>
            <person name="Henrissat B."/>
            <person name="Duncan S.H."/>
            <person name="Flint H.J."/>
        </authorList>
    </citation>
    <scope>NUCLEOTIDE SEQUENCE</scope>
    <source>
        <strain evidence="9">NBRC 108216</strain>
    </source>
</reference>
<dbReference type="EMBL" id="BSNJ01000003">
    <property type="protein sequence ID" value="GLQ20856.1"/>
    <property type="molecule type" value="Genomic_DNA"/>
</dbReference>
<evidence type="ECO:0000256" key="1">
    <source>
        <dbReference type="ARBA" id="ARBA00004141"/>
    </source>
</evidence>
<evidence type="ECO:0000256" key="3">
    <source>
        <dbReference type="ARBA" id="ARBA00022448"/>
    </source>
</evidence>
<feature type="transmembrane region" description="Helical" evidence="7">
    <location>
        <begin position="212"/>
        <end position="234"/>
    </location>
</feature>
<dbReference type="Gene3D" id="1.20.1530.20">
    <property type="match status" value="1"/>
</dbReference>
<gene>
    <name evidence="9" type="ORF">GCM10007854_18110</name>
</gene>
<evidence type="ECO:0000259" key="8">
    <source>
        <dbReference type="Pfam" id="PF00999"/>
    </source>
</evidence>
<dbReference type="PANTHER" id="PTHR42751:SF3">
    <property type="entry name" value="SODIUM_GLUTAMATE SYMPORTER"/>
    <property type="match status" value="1"/>
</dbReference>
<feature type="transmembrane region" description="Helical" evidence="7">
    <location>
        <begin position="182"/>
        <end position="200"/>
    </location>
</feature>
<feature type="transmembrane region" description="Helical" evidence="7">
    <location>
        <begin position="56"/>
        <end position="74"/>
    </location>
</feature>
<dbReference type="InterPro" id="IPR038770">
    <property type="entry name" value="Na+/solute_symporter_sf"/>
</dbReference>
<dbReference type="PANTHER" id="PTHR42751">
    <property type="entry name" value="SODIUM/HYDROGEN EXCHANGER FAMILY/TRKA DOMAIN PROTEIN"/>
    <property type="match status" value="1"/>
</dbReference>
<keyword evidence="4 7" id="KW-0812">Transmembrane</keyword>
<dbReference type="Proteomes" id="UP001161390">
    <property type="component" value="Unassembled WGS sequence"/>
</dbReference>
<sequence length="390" mass="40873">MTIDPFLGPTALALAVIFATGLILNLFRQPHVIAYIVAGILLGQSGIGLIQNGEPVQQLGSLGVTLLLFFVGMETQPLRLIKGWRVSIAGTLLQIVASVCLSFAIAAIFEWGFARALLLGFVISLSSTAIVLKILESHGEVATPFGQDTIGVLIVQDIAAIAMIIGLGFLVSDADMLTPSALGAQVLAAGLFIALIVWIARGKTVKLPFSRSLANASELQVFGALTLCFGLGWFSSQLGLSTAIGAFAGGLIVGAAKATQWVSEALSAFRTVFLGLFFVSVGLLIDLQFVIDRALPIAGLVIAVLLSSMVFNTLIYRLAGYDLRRSIYAGALLAQPGEFSFVLAAMGASTGLITGVGYQLSLSVIAISLAVSPVHIQLTRHFIRPTVTDG</sequence>
<accession>A0ABQ5V2N2</accession>
<dbReference type="RefSeq" id="WP_284371797.1">
    <property type="nucleotide sequence ID" value="NZ_BSNJ01000003.1"/>
</dbReference>
<feature type="transmembrane region" description="Helical" evidence="7">
    <location>
        <begin position="240"/>
        <end position="259"/>
    </location>
</feature>
<evidence type="ECO:0000256" key="6">
    <source>
        <dbReference type="ARBA" id="ARBA00023136"/>
    </source>
</evidence>
<evidence type="ECO:0000313" key="9">
    <source>
        <dbReference type="EMBL" id="GLQ20856.1"/>
    </source>
</evidence>
<proteinExistence type="inferred from homology"/>
<feature type="domain" description="Cation/H+ exchanger transmembrane" evidence="8">
    <location>
        <begin position="15"/>
        <end position="376"/>
    </location>
</feature>
<feature type="transmembrane region" description="Helical" evidence="7">
    <location>
        <begin position="150"/>
        <end position="170"/>
    </location>
</feature>
<keyword evidence="10" id="KW-1185">Reference proteome</keyword>
<evidence type="ECO:0000256" key="7">
    <source>
        <dbReference type="SAM" id="Phobius"/>
    </source>
</evidence>
<organism evidence="9 10">
    <name type="scientific">Algimonas porphyrae</name>
    <dbReference type="NCBI Taxonomy" id="1128113"/>
    <lineage>
        <taxon>Bacteria</taxon>
        <taxon>Pseudomonadati</taxon>
        <taxon>Pseudomonadota</taxon>
        <taxon>Alphaproteobacteria</taxon>
        <taxon>Maricaulales</taxon>
        <taxon>Robiginitomaculaceae</taxon>
        <taxon>Algimonas</taxon>
    </lineage>
</organism>
<feature type="transmembrane region" description="Helical" evidence="7">
    <location>
        <begin position="86"/>
        <end position="109"/>
    </location>
</feature>
<evidence type="ECO:0000313" key="10">
    <source>
        <dbReference type="Proteomes" id="UP001161390"/>
    </source>
</evidence>
<feature type="transmembrane region" description="Helical" evidence="7">
    <location>
        <begin position="297"/>
        <end position="315"/>
    </location>
</feature>
<protein>
    <submittedName>
        <fullName evidence="9">Sodium/hydrogen exchanger</fullName>
    </submittedName>
</protein>
<comment type="subcellular location">
    <subcellularLocation>
        <location evidence="1">Membrane</location>
        <topology evidence="1">Multi-pass membrane protein</topology>
    </subcellularLocation>
</comment>
<reference evidence="9" key="2">
    <citation type="submission" date="2023-01" db="EMBL/GenBank/DDBJ databases">
        <title>Draft genome sequence of Algimonas porphyrae strain NBRC 108216.</title>
        <authorList>
            <person name="Sun Q."/>
            <person name="Mori K."/>
        </authorList>
    </citation>
    <scope>NUCLEOTIDE SEQUENCE</scope>
    <source>
        <strain evidence="9">NBRC 108216</strain>
    </source>
</reference>
<keyword evidence="6 7" id="KW-0472">Membrane</keyword>
<feature type="transmembrane region" description="Helical" evidence="7">
    <location>
        <begin position="115"/>
        <end position="135"/>
    </location>
</feature>
<dbReference type="InterPro" id="IPR006153">
    <property type="entry name" value="Cation/H_exchanger_TM"/>
</dbReference>
<evidence type="ECO:0000256" key="4">
    <source>
        <dbReference type="ARBA" id="ARBA00022692"/>
    </source>
</evidence>
<feature type="transmembrane region" description="Helical" evidence="7">
    <location>
        <begin position="327"/>
        <end position="350"/>
    </location>
</feature>
<feature type="transmembrane region" description="Helical" evidence="7">
    <location>
        <begin position="6"/>
        <end position="27"/>
    </location>
</feature>
<feature type="transmembrane region" description="Helical" evidence="7">
    <location>
        <begin position="271"/>
        <end position="291"/>
    </location>
</feature>
<feature type="transmembrane region" description="Helical" evidence="7">
    <location>
        <begin position="356"/>
        <end position="376"/>
    </location>
</feature>
<comment type="similarity">
    <text evidence="2">Belongs to the monovalent cation:proton antiporter 2 (CPA2) transporter (TC 2.A.37) family.</text>
</comment>
<evidence type="ECO:0000256" key="5">
    <source>
        <dbReference type="ARBA" id="ARBA00022989"/>
    </source>
</evidence>
<feature type="transmembrane region" description="Helical" evidence="7">
    <location>
        <begin position="32"/>
        <end position="50"/>
    </location>
</feature>
<name>A0ABQ5V2N2_9PROT</name>
<evidence type="ECO:0000256" key="2">
    <source>
        <dbReference type="ARBA" id="ARBA00005551"/>
    </source>
</evidence>
<comment type="caution">
    <text evidence="9">The sequence shown here is derived from an EMBL/GenBank/DDBJ whole genome shotgun (WGS) entry which is preliminary data.</text>
</comment>
<keyword evidence="3" id="KW-0813">Transport</keyword>